<dbReference type="Proteomes" id="UP000054270">
    <property type="component" value="Unassembled WGS sequence"/>
</dbReference>
<dbReference type="OMA" id="KNIPERC"/>
<name>A0A0D2N0S3_HYPSF</name>
<evidence type="ECO:0000313" key="3">
    <source>
        <dbReference type="Proteomes" id="UP000054270"/>
    </source>
</evidence>
<dbReference type="Pfam" id="PF20209">
    <property type="entry name" value="DUF6570"/>
    <property type="match status" value="1"/>
</dbReference>
<evidence type="ECO:0000259" key="1">
    <source>
        <dbReference type="Pfam" id="PF20209"/>
    </source>
</evidence>
<dbReference type="EMBL" id="KN817907">
    <property type="protein sequence ID" value="KJA12784.1"/>
    <property type="molecule type" value="Genomic_DNA"/>
</dbReference>
<gene>
    <name evidence="2" type="ORF">HYPSUDRAFT_102952</name>
</gene>
<feature type="domain" description="DUF6570" evidence="1">
    <location>
        <begin position="1"/>
        <end position="58"/>
    </location>
</feature>
<dbReference type="AlphaFoldDB" id="A0A0D2N0S3"/>
<accession>A0A0D2N0S3</accession>
<dbReference type="InterPro" id="IPR046700">
    <property type="entry name" value="DUF6570"/>
</dbReference>
<reference evidence="3" key="1">
    <citation type="submission" date="2014-04" db="EMBL/GenBank/DDBJ databases">
        <title>Evolutionary Origins and Diversification of the Mycorrhizal Mutualists.</title>
        <authorList>
            <consortium name="DOE Joint Genome Institute"/>
            <consortium name="Mycorrhizal Genomics Consortium"/>
            <person name="Kohler A."/>
            <person name="Kuo A."/>
            <person name="Nagy L.G."/>
            <person name="Floudas D."/>
            <person name="Copeland A."/>
            <person name="Barry K.W."/>
            <person name="Cichocki N."/>
            <person name="Veneault-Fourrey C."/>
            <person name="LaButti K."/>
            <person name="Lindquist E.A."/>
            <person name="Lipzen A."/>
            <person name="Lundell T."/>
            <person name="Morin E."/>
            <person name="Murat C."/>
            <person name="Riley R."/>
            <person name="Ohm R."/>
            <person name="Sun H."/>
            <person name="Tunlid A."/>
            <person name="Henrissat B."/>
            <person name="Grigoriev I.V."/>
            <person name="Hibbett D.S."/>
            <person name="Martin F."/>
        </authorList>
    </citation>
    <scope>NUCLEOTIDE SEQUENCE [LARGE SCALE GENOMIC DNA]</scope>
    <source>
        <strain evidence="3">FD-334 SS-4</strain>
    </source>
</reference>
<protein>
    <recommendedName>
        <fullName evidence="1">DUF6570 domain-containing protein</fullName>
    </recommendedName>
</protein>
<dbReference type="STRING" id="945553.A0A0D2N0S3"/>
<proteinExistence type="predicted"/>
<sequence>PPTAQILSATIGVTFLGPKGLPEATMPEMFRVRRRRVREALQWLKMNNPLYANIEISE</sequence>
<dbReference type="OrthoDB" id="3257061at2759"/>
<keyword evidence="3" id="KW-1185">Reference proteome</keyword>
<evidence type="ECO:0000313" key="2">
    <source>
        <dbReference type="EMBL" id="KJA12784.1"/>
    </source>
</evidence>
<feature type="non-terminal residue" evidence="2">
    <location>
        <position position="58"/>
    </location>
</feature>
<organism evidence="2 3">
    <name type="scientific">Hypholoma sublateritium (strain FD-334 SS-4)</name>
    <dbReference type="NCBI Taxonomy" id="945553"/>
    <lineage>
        <taxon>Eukaryota</taxon>
        <taxon>Fungi</taxon>
        <taxon>Dikarya</taxon>
        <taxon>Basidiomycota</taxon>
        <taxon>Agaricomycotina</taxon>
        <taxon>Agaricomycetes</taxon>
        <taxon>Agaricomycetidae</taxon>
        <taxon>Agaricales</taxon>
        <taxon>Agaricineae</taxon>
        <taxon>Strophariaceae</taxon>
        <taxon>Hypholoma</taxon>
    </lineage>
</organism>
<feature type="non-terminal residue" evidence="2">
    <location>
        <position position="1"/>
    </location>
</feature>